<dbReference type="Proteomes" id="UP000177737">
    <property type="component" value="Unassembled WGS sequence"/>
</dbReference>
<protein>
    <submittedName>
        <fullName evidence="1">Uncharacterized protein</fullName>
    </submittedName>
</protein>
<dbReference type="AlphaFoldDB" id="A0A1F7WUW3"/>
<comment type="caution">
    <text evidence="1">The sequence shown here is derived from an EMBL/GenBank/DDBJ whole genome shotgun (WGS) entry which is preliminary data.</text>
</comment>
<reference evidence="1 2" key="1">
    <citation type="journal article" date="2016" name="Nat. Commun.">
        <title>Thousands of microbial genomes shed light on interconnected biogeochemical processes in an aquifer system.</title>
        <authorList>
            <person name="Anantharaman K."/>
            <person name="Brown C.T."/>
            <person name="Hug L.A."/>
            <person name="Sharon I."/>
            <person name="Castelle C.J."/>
            <person name="Probst A.J."/>
            <person name="Thomas B.C."/>
            <person name="Singh A."/>
            <person name="Wilkins M.J."/>
            <person name="Karaoz U."/>
            <person name="Brodie E.L."/>
            <person name="Williams K.H."/>
            <person name="Hubbard S.S."/>
            <person name="Banfield J.F."/>
        </authorList>
    </citation>
    <scope>NUCLEOTIDE SEQUENCE [LARGE SCALE GENOMIC DNA]</scope>
</reference>
<sequence>MMSNEIFREHKTCETAGQCELLGECQRAMNITIEMRYEKQKPGSSSLRFVLKTQKCQHTEAIDAAKKAQQFLNSFSPPSEK</sequence>
<gene>
    <name evidence="1" type="ORF">A2129_01550</name>
</gene>
<proteinExistence type="predicted"/>
<organism evidence="1 2">
    <name type="scientific">Candidatus Woesebacteria bacterium GWC1_42_13</name>
    <dbReference type="NCBI Taxonomy" id="1802475"/>
    <lineage>
        <taxon>Bacteria</taxon>
        <taxon>Candidatus Woeseibacteriota</taxon>
    </lineage>
</organism>
<evidence type="ECO:0000313" key="2">
    <source>
        <dbReference type="Proteomes" id="UP000177737"/>
    </source>
</evidence>
<accession>A0A1F7WUW3</accession>
<evidence type="ECO:0000313" key="1">
    <source>
        <dbReference type="EMBL" id="OGM06606.1"/>
    </source>
</evidence>
<name>A0A1F7WUW3_9BACT</name>
<dbReference type="EMBL" id="MGFN01000022">
    <property type="protein sequence ID" value="OGM06606.1"/>
    <property type="molecule type" value="Genomic_DNA"/>
</dbReference>